<evidence type="ECO:0000259" key="2">
    <source>
        <dbReference type="SMART" id="SM00245"/>
    </source>
</evidence>
<dbReference type="Pfam" id="PF03572">
    <property type="entry name" value="Peptidase_S41"/>
    <property type="match status" value="1"/>
</dbReference>
<dbReference type="PANTHER" id="PTHR11261">
    <property type="entry name" value="INTERPHOTORECEPTOR RETINOID-BINDING PROTEIN"/>
    <property type="match status" value="1"/>
</dbReference>
<keyword evidence="4" id="KW-1185">Reference proteome</keyword>
<dbReference type="SMART" id="SM00245">
    <property type="entry name" value="TSPc"/>
    <property type="match status" value="1"/>
</dbReference>
<dbReference type="CDD" id="cd07563">
    <property type="entry name" value="Peptidase_S41_IRBP"/>
    <property type="match status" value="1"/>
</dbReference>
<organism evidence="3 4">
    <name type="scientific">Winogradskyella immobilis</name>
    <dbReference type="NCBI Taxonomy" id="2816852"/>
    <lineage>
        <taxon>Bacteria</taxon>
        <taxon>Pseudomonadati</taxon>
        <taxon>Bacteroidota</taxon>
        <taxon>Flavobacteriia</taxon>
        <taxon>Flavobacteriales</taxon>
        <taxon>Flavobacteriaceae</taxon>
        <taxon>Winogradskyella</taxon>
    </lineage>
</organism>
<keyword evidence="1" id="KW-0732">Signal</keyword>
<evidence type="ECO:0000256" key="1">
    <source>
        <dbReference type="SAM" id="SignalP"/>
    </source>
</evidence>
<proteinExistence type="predicted"/>
<sequence>MKLNYFSFILIAILISHSCNAQKQEIDSRLYGVWNSIGYGQQLEVSKKNILIRDTYKSGCNLNTKLSTAYLEEFCTINKLTKDSLQIKVGLTNYNFVRSEKSSICKKSKNNPLSNFDALWETFNENYAFFNLRRVDWNKLKNKYRNRLSKKTSDLELYTVLNTMISELSDGHVSIEIPDSLKDKIEDNDEDNDDLRSKVINSLIKNYIPNYKTYNKGMINWGFIKDSISYIQFNDFEDLANYNISNDLTTEEFDEHYWENADESLNYTKDVLTSFKKQMAIIYEDIKNTKFCIIDVRFNGGGFDQIGLEILSYFTNKKRIAFSKKARFKNRFTNTQSIYIEPNGLNYNGKLYLLTSPQTASASETFVLASQNIESVIRVGSNTEGILSDVLSKRLPNGWEYGLSNEIYENANGKNYEMNGIPSDYKFNYNRNAKEFYMNLLTELKTNDKAIEKIIELNK</sequence>
<dbReference type="Pfam" id="PF14684">
    <property type="entry name" value="Tricorn_C1"/>
    <property type="match status" value="1"/>
</dbReference>
<feature type="domain" description="Tail specific protease" evidence="2">
    <location>
        <begin position="241"/>
        <end position="428"/>
    </location>
</feature>
<reference evidence="3" key="2">
    <citation type="submission" date="2021-10" db="EMBL/GenBank/DDBJ databases">
        <title>Genome of Winogradskyella sp. E313.</title>
        <authorList>
            <person name="Zhou Y."/>
        </authorList>
    </citation>
    <scope>NUCLEOTIDE SEQUENCE</scope>
    <source>
        <strain evidence="3">E313</strain>
    </source>
</reference>
<dbReference type="RefSeq" id="WP_227478024.1">
    <property type="nucleotide sequence ID" value="NZ_JAFMPT010000026.1"/>
</dbReference>
<dbReference type="InterPro" id="IPR005151">
    <property type="entry name" value="Tail-specific_protease"/>
</dbReference>
<reference evidence="3" key="1">
    <citation type="submission" date="2021-03" db="EMBL/GenBank/DDBJ databases">
        <authorList>
            <person name="Ping X."/>
        </authorList>
    </citation>
    <scope>NUCLEOTIDE SEQUENCE</scope>
    <source>
        <strain evidence="3">E313</strain>
    </source>
</reference>
<comment type="caution">
    <text evidence="3">The sequence shown here is derived from an EMBL/GenBank/DDBJ whole genome shotgun (WGS) entry which is preliminary data.</text>
</comment>
<dbReference type="Proteomes" id="UP000778797">
    <property type="component" value="Unassembled WGS sequence"/>
</dbReference>
<dbReference type="InterPro" id="IPR028204">
    <property type="entry name" value="Tricorn_C1"/>
</dbReference>
<dbReference type="PANTHER" id="PTHR11261:SF3">
    <property type="entry name" value="RETINOL-BINDING PROTEIN 3"/>
    <property type="match status" value="1"/>
</dbReference>
<gene>
    <name evidence="3" type="ORF">J1C55_13075</name>
</gene>
<name>A0ABS8ETC6_9FLAO</name>
<dbReference type="EMBL" id="JAFMPT010000026">
    <property type="protein sequence ID" value="MCC1485532.1"/>
    <property type="molecule type" value="Genomic_DNA"/>
</dbReference>
<accession>A0ABS8ETC6</accession>
<dbReference type="SUPFAM" id="SSF52096">
    <property type="entry name" value="ClpP/crotonase"/>
    <property type="match status" value="1"/>
</dbReference>
<feature type="chain" id="PRO_5046740309" evidence="1">
    <location>
        <begin position="22"/>
        <end position="459"/>
    </location>
</feature>
<evidence type="ECO:0000313" key="3">
    <source>
        <dbReference type="EMBL" id="MCC1485532.1"/>
    </source>
</evidence>
<evidence type="ECO:0000313" key="4">
    <source>
        <dbReference type="Proteomes" id="UP000778797"/>
    </source>
</evidence>
<dbReference type="Gene3D" id="3.30.750.44">
    <property type="match status" value="1"/>
</dbReference>
<protein>
    <submittedName>
        <fullName evidence="3">S41 family peptidase</fullName>
    </submittedName>
</protein>
<dbReference type="InterPro" id="IPR029045">
    <property type="entry name" value="ClpP/crotonase-like_dom_sf"/>
</dbReference>
<dbReference type="Gene3D" id="3.90.226.10">
    <property type="entry name" value="2-enoyl-CoA Hydratase, Chain A, domain 1"/>
    <property type="match status" value="1"/>
</dbReference>
<feature type="signal peptide" evidence="1">
    <location>
        <begin position="1"/>
        <end position="21"/>
    </location>
</feature>